<evidence type="ECO:0000313" key="3">
    <source>
        <dbReference type="EMBL" id="KYF68413.1"/>
    </source>
</evidence>
<dbReference type="PROSITE" id="PS51257">
    <property type="entry name" value="PROKAR_LIPOPROTEIN"/>
    <property type="match status" value="1"/>
</dbReference>
<evidence type="ECO:0000256" key="2">
    <source>
        <dbReference type="SAM" id="SignalP"/>
    </source>
</evidence>
<dbReference type="AlphaFoldDB" id="A0A150QKE0"/>
<name>A0A150QKE0_SORCE</name>
<evidence type="ECO:0008006" key="5">
    <source>
        <dbReference type="Google" id="ProtNLM"/>
    </source>
</evidence>
<sequence length="189" mass="19185">MQRRGADGGAARRSRWAAACAVGASAALAAGCSPGRCDRSESENPPIEFTEAVPEGGVYETSAPDGELLHFPGGMRYALKHHLGQRPRWWQVYLSFERDGTRSGGTLAHAAGNQAEVICVDDQHLVVMNGSCSEYWLRVVAGGAEGADGESSADDGATGTAGGAEGADDGAMGAGGGAAGVRCYAGDPG</sequence>
<evidence type="ECO:0000313" key="4">
    <source>
        <dbReference type="Proteomes" id="UP000075260"/>
    </source>
</evidence>
<evidence type="ECO:0000256" key="1">
    <source>
        <dbReference type="SAM" id="MobiDB-lite"/>
    </source>
</evidence>
<dbReference type="EMBL" id="JEMA01000572">
    <property type="protein sequence ID" value="KYF68413.1"/>
    <property type="molecule type" value="Genomic_DNA"/>
</dbReference>
<reference evidence="3 4" key="1">
    <citation type="submission" date="2014-02" db="EMBL/GenBank/DDBJ databases">
        <title>The small core and large imbalanced accessory genome model reveals a collaborative survival strategy of Sorangium cellulosum strains in nature.</title>
        <authorList>
            <person name="Han K."/>
            <person name="Peng R."/>
            <person name="Blom J."/>
            <person name="Li Y.-Z."/>
        </authorList>
    </citation>
    <scope>NUCLEOTIDE SEQUENCE [LARGE SCALE GENOMIC DNA]</scope>
    <source>
        <strain evidence="3 4">So0008-312</strain>
    </source>
</reference>
<gene>
    <name evidence="3" type="ORF">BE15_26830</name>
</gene>
<feature type="signal peptide" evidence="2">
    <location>
        <begin position="1"/>
        <end position="29"/>
    </location>
</feature>
<dbReference type="Proteomes" id="UP000075260">
    <property type="component" value="Unassembled WGS sequence"/>
</dbReference>
<accession>A0A150QKE0</accession>
<protein>
    <recommendedName>
        <fullName evidence="5">Secreted protein</fullName>
    </recommendedName>
</protein>
<organism evidence="3 4">
    <name type="scientific">Sorangium cellulosum</name>
    <name type="common">Polyangium cellulosum</name>
    <dbReference type="NCBI Taxonomy" id="56"/>
    <lineage>
        <taxon>Bacteria</taxon>
        <taxon>Pseudomonadati</taxon>
        <taxon>Myxococcota</taxon>
        <taxon>Polyangia</taxon>
        <taxon>Polyangiales</taxon>
        <taxon>Polyangiaceae</taxon>
        <taxon>Sorangium</taxon>
    </lineage>
</organism>
<feature type="region of interest" description="Disordered" evidence="1">
    <location>
        <begin position="146"/>
        <end position="172"/>
    </location>
</feature>
<dbReference type="RefSeq" id="WP_061609135.1">
    <property type="nucleotide sequence ID" value="NZ_JEMA01000572.1"/>
</dbReference>
<keyword evidence="2" id="KW-0732">Signal</keyword>
<proteinExistence type="predicted"/>
<feature type="chain" id="PRO_5007566822" description="Secreted protein" evidence="2">
    <location>
        <begin position="30"/>
        <end position="189"/>
    </location>
</feature>
<comment type="caution">
    <text evidence="3">The sequence shown here is derived from an EMBL/GenBank/DDBJ whole genome shotgun (WGS) entry which is preliminary data.</text>
</comment>